<feature type="transmembrane region" description="Helical" evidence="6">
    <location>
        <begin position="276"/>
        <end position="295"/>
    </location>
</feature>
<proteinExistence type="predicted"/>
<keyword evidence="3 6" id="KW-0812">Transmembrane</keyword>
<evidence type="ECO:0000256" key="1">
    <source>
        <dbReference type="ARBA" id="ARBA00004651"/>
    </source>
</evidence>
<feature type="transmembrane region" description="Helical" evidence="6">
    <location>
        <begin position="332"/>
        <end position="355"/>
    </location>
</feature>
<evidence type="ECO:0000256" key="4">
    <source>
        <dbReference type="ARBA" id="ARBA00022989"/>
    </source>
</evidence>
<accession>A0ABS9Z714</accession>
<sequence>MIGPTLGLYLGSRFVKSVAVVFFTIFALIYMVDFVELLRRSSDSPNAGTALVAWLALLDTPIVAEQILPFAVLFGAMAAFINLTRKLELVVARAAGVSVWQFLAPPLLAALGVGLVAIGIYNPLSATMKQRAELIEAGLFKNKLLANDTSMWIRQTSPVGQSILRAGASANSGLHLVNVTAFVFDKTGKFLERADADEADMIDGEWRLSKVVIAAPGVAPRRVDVYHLATNLRPNQVVQSFVSPESVPFWSLPRFVEDTEEAGLDAVGYRLRFQSLLALPALLAAMVLIAASFSLKLSRMGGVGVLVLGGVGAGFVLYVATKLVSDLGNAGVLSTPVAAWSPAIVANMLGALTLLNREDG</sequence>
<comment type="caution">
    <text evidence="7">The sequence shown here is derived from an EMBL/GenBank/DDBJ whole genome shotgun (WGS) entry which is preliminary data.</text>
</comment>
<feature type="transmembrane region" description="Helical" evidence="6">
    <location>
        <begin position="301"/>
        <end position="320"/>
    </location>
</feature>
<dbReference type="PANTHER" id="PTHR33529">
    <property type="entry name" value="SLR0882 PROTEIN-RELATED"/>
    <property type="match status" value="1"/>
</dbReference>
<evidence type="ECO:0000256" key="6">
    <source>
        <dbReference type="SAM" id="Phobius"/>
    </source>
</evidence>
<dbReference type="NCBIfam" id="TIGR04408">
    <property type="entry name" value="LptG_lptG"/>
    <property type="match status" value="1"/>
</dbReference>
<keyword evidence="2" id="KW-1003">Cell membrane</keyword>
<evidence type="ECO:0000313" key="8">
    <source>
        <dbReference type="Proteomes" id="UP001139104"/>
    </source>
</evidence>
<evidence type="ECO:0000313" key="7">
    <source>
        <dbReference type="EMBL" id="MCI4683458.1"/>
    </source>
</evidence>
<dbReference type="Pfam" id="PF03739">
    <property type="entry name" value="LptF_LptG"/>
    <property type="match status" value="1"/>
</dbReference>
<name>A0ABS9Z714_9HYPH</name>
<evidence type="ECO:0000256" key="3">
    <source>
        <dbReference type="ARBA" id="ARBA00022692"/>
    </source>
</evidence>
<keyword evidence="4 6" id="KW-1133">Transmembrane helix</keyword>
<dbReference type="PANTHER" id="PTHR33529:SF2">
    <property type="entry name" value="LIPOPOLYSACCHARIDE EXPORT SYSTEM PERMEASE PROTEIN LPTG"/>
    <property type="match status" value="1"/>
</dbReference>
<dbReference type="EMBL" id="JAIVFP010000001">
    <property type="protein sequence ID" value="MCI4683458.1"/>
    <property type="molecule type" value="Genomic_DNA"/>
</dbReference>
<dbReference type="InterPro" id="IPR005495">
    <property type="entry name" value="LptG/LptF_permease"/>
</dbReference>
<comment type="subcellular location">
    <subcellularLocation>
        <location evidence="1">Cell membrane</location>
        <topology evidence="1">Multi-pass membrane protein</topology>
    </subcellularLocation>
</comment>
<gene>
    <name evidence="7" type="primary">lptG</name>
    <name evidence="7" type="ORF">K2U94_11895</name>
</gene>
<evidence type="ECO:0000256" key="2">
    <source>
        <dbReference type="ARBA" id="ARBA00022475"/>
    </source>
</evidence>
<keyword evidence="5 6" id="KW-0472">Membrane</keyword>
<feature type="transmembrane region" description="Helical" evidence="6">
    <location>
        <begin position="103"/>
        <end position="121"/>
    </location>
</feature>
<dbReference type="RefSeq" id="WP_243067408.1">
    <property type="nucleotide sequence ID" value="NZ_JAIVFK010000013.1"/>
</dbReference>
<reference evidence="7" key="1">
    <citation type="journal article" date="2022" name="ISME J.">
        <title>Identification of active gaseous-alkane degraders at natural gas seeps.</title>
        <authorList>
            <person name="Farhan Ul Haque M."/>
            <person name="Hernandez M."/>
            <person name="Crombie A.T."/>
            <person name="Murrell J.C."/>
        </authorList>
    </citation>
    <scope>NUCLEOTIDE SEQUENCE</scope>
    <source>
        <strain evidence="7">PC2</strain>
    </source>
</reference>
<dbReference type="Proteomes" id="UP001139104">
    <property type="component" value="Unassembled WGS sequence"/>
</dbReference>
<protein>
    <submittedName>
        <fullName evidence="7">LPS export ABC transporter permease LptG</fullName>
    </submittedName>
</protein>
<evidence type="ECO:0000256" key="5">
    <source>
        <dbReference type="ARBA" id="ARBA00023136"/>
    </source>
</evidence>
<feature type="transmembrane region" description="Helical" evidence="6">
    <location>
        <begin position="50"/>
        <end position="83"/>
    </location>
</feature>
<keyword evidence="8" id="KW-1185">Reference proteome</keyword>
<organism evidence="7 8">
    <name type="scientific">Candidatus Rhodoblastus alkanivorans</name>
    <dbReference type="NCBI Taxonomy" id="2954117"/>
    <lineage>
        <taxon>Bacteria</taxon>
        <taxon>Pseudomonadati</taxon>
        <taxon>Pseudomonadota</taxon>
        <taxon>Alphaproteobacteria</taxon>
        <taxon>Hyphomicrobiales</taxon>
        <taxon>Rhodoblastaceae</taxon>
        <taxon>Rhodoblastus</taxon>
    </lineage>
</organism>
<feature type="transmembrane region" description="Helical" evidence="6">
    <location>
        <begin position="20"/>
        <end position="38"/>
    </location>
</feature>
<dbReference type="InterPro" id="IPR030923">
    <property type="entry name" value="LptG"/>
</dbReference>